<keyword evidence="1" id="KW-1133">Transmembrane helix</keyword>
<reference evidence="2" key="1">
    <citation type="submission" date="2024-09" db="EMBL/GenBank/DDBJ databases">
        <authorList>
            <person name="Sun Q."/>
        </authorList>
    </citation>
    <scope>NUCLEOTIDE SEQUENCE [LARGE SCALE GENOMIC DNA]</scope>
    <source>
        <strain evidence="2">JCM 31273</strain>
    </source>
</reference>
<keyword evidence="1" id="KW-0472">Membrane</keyword>
<evidence type="ECO:0000313" key="2">
    <source>
        <dbReference type="EMBL" id="MFB9826176.1"/>
    </source>
</evidence>
<keyword evidence="3" id="KW-1185">Reference proteome</keyword>
<accession>A0ABD5MQQ6</accession>
<dbReference type="GeneID" id="67212689"/>
<organism evidence="2 3">
    <name type="scientific">Halobaculum roseum</name>
    <dbReference type="NCBI Taxonomy" id="2175149"/>
    <lineage>
        <taxon>Archaea</taxon>
        <taxon>Methanobacteriati</taxon>
        <taxon>Methanobacteriota</taxon>
        <taxon>Stenosarchaea group</taxon>
        <taxon>Halobacteria</taxon>
        <taxon>Halobacteriales</taxon>
        <taxon>Haloferacaceae</taxon>
        <taxon>Halobaculum</taxon>
    </lineage>
</organism>
<evidence type="ECO:0000313" key="3">
    <source>
        <dbReference type="Proteomes" id="UP001589595"/>
    </source>
</evidence>
<dbReference type="Proteomes" id="UP001589595">
    <property type="component" value="Unassembled WGS sequence"/>
</dbReference>
<comment type="caution">
    <text evidence="2">The sequence shown here is derived from an EMBL/GenBank/DDBJ whole genome shotgun (WGS) entry which is preliminary data.</text>
</comment>
<sequence length="46" mass="4926">MGGVVLEPTAMSKKPLAFAVIAAIVLVIARVVERRTRPELADEYGS</sequence>
<evidence type="ECO:0000256" key="1">
    <source>
        <dbReference type="SAM" id="Phobius"/>
    </source>
</evidence>
<keyword evidence="1" id="KW-0812">Transmembrane</keyword>
<dbReference type="AlphaFoldDB" id="A0ABD5MQQ6"/>
<protein>
    <submittedName>
        <fullName evidence="2">Uncharacterized protein</fullName>
    </submittedName>
</protein>
<gene>
    <name evidence="2" type="ORF">ACFFOL_18560</name>
</gene>
<dbReference type="EMBL" id="JBHMAJ010000011">
    <property type="protein sequence ID" value="MFB9826176.1"/>
    <property type="molecule type" value="Genomic_DNA"/>
</dbReference>
<feature type="transmembrane region" description="Helical" evidence="1">
    <location>
        <begin position="15"/>
        <end position="32"/>
    </location>
</feature>
<name>A0ABD5MQQ6_9EURY</name>
<dbReference type="RefSeq" id="WP_222923695.1">
    <property type="nucleotide sequence ID" value="NZ_CP082288.1"/>
</dbReference>
<proteinExistence type="predicted"/>